<keyword evidence="6" id="KW-0564">Palmitate</keyword>
<dbReference type="PANTHER" id="PTHR35789">
    <property type="entry name" value="SPORE GERMINATION PROTEIN B3"/>
    <property type="match status" value="1"/>
</dbReference>
<feature type="domain" description="Spore germination GerAC-like C-terminal" evidence="9">
    <location>
        <begin position="227"/>
        <end position="394"/>
    </location>
</feature>
<dbReference type="GO" id="GO:0016020">
    <property type="term" value="C:membrane"/>
    <property type="evidence" value="ECO:0007669"/>
    <property type="project" value="UniProtKB-SubCell"/>
</dbReference>
<keyword evidence="8" id="KW-0175">Coiled coil</keyword>
<comment type="subcellular location">
    <subcellularLocation>
        <location evidence="1">Membrane</location>
        <topology evidence="1">Lipid-anchor</topology>
    </subcellularLocation>
</comment>
<protein>
    <recommendedName>
        <fullName evidence="12">Spore germination protein</fullName>
    </recommendedName>
</protein>
<name>A0A0M0KL18_ALKHA</name>
<dbReference type="PATRIC" id="fig|136160.3.peg.2317"/>
<dbReference type="Pfam" id="PF25198">
    <property type="entry name" value="Spore_GerAC_N"/>
    <property type="match status" value="1"/>
</dbReference>
<dbReference type="InterPro" id="IPR046953">
    <property type="entry name" value="Spore_GerAC-like_C"/>
</dbReference>
<comment type="similarity">
    <text evidence="2">Belongs to the GerABKC lipoprotein family.</text>
</comment>
<dbReference type="RefSeq" id="WP_053431168.1">
    <property type="nucleotide sequence ID" value="NZ_LILD02000040.1"/>
</dbReference>
<evidence type="ECO:0000256" key="3">
    <source>
        <dbReference type="ARBA" id="ARBA00022544"/>
    </source>
</evidence>
<evidence type="ECO:0000256" key="5">
    <source>
        <dbReference type="ARBA" id="ARBA00023136"/>
    </source>
</evidence>
<evidence type="ECO:0000313" key="11">
    <source>
        <dbReference type="EMBL" id="KOO39098.1"/>
    </source>
</evidence>
<dbReference type="PROSITE" id="PS51257">
    <property type="entry name" value="PROKAR_LIPOPROTEIN"/>
    <property type="match status" value="1"/>
</dbReference>
<keyword evidence="7" id="KW-0449">Lipoprotein</keyword>
<sequence>MVRAQRRKLILLVGLVFLTGCWDQLEIEDVGFVMGVALDPINDQQQAGENVNGFDINQPLFRITHQTAIPERLTQVGGDGGSSKGEAPFVNIVSTNASNMDAARRAAAKNSRFLNFEHLKVLIIHEDLVRQGLLGHLVDFYIRDHQMRRKTFVFISDVEGKAILEKTVPLEDIPALFMEKLSENDPNVLKMPKVTEIGELSQNIIEHQSYIVPRITMGPNEGDYVMTGAAVFRGGDDRMVGWLGEYDLQGYNWMVGEAKNGVLHVGIEEQGRQKTVVFETDQMITNVHYERENGQDRFKVSIEAKGTIVESWLEELELEGAKVKKAIEEKIEKQANDIVRKTQEEFQVDIFDFINFIKHSDYPYWGKVKDTWSDEDGQYKDAQIDISASVKIRHQMLQENVDY</sequence>
<dbReference type="Gene3D" id="3.30.300.210">
    <property type="entry name" value="Nutrient germinant receptor protein C, domain 3"/>
    <property type="match status" value="1"/>
</dbReference>
<proteinExistence type="inferred from homology"/>
<keyword evidence="5" id="KW-0472">Membrane</keyword>
<reference evidence="11" key="1">
    <citation type="submission" date="2015-08" db="EMBL/GenBank/DDBJ databases">
        <title>Complete DNA Sequence of Pseudomonas syringae pv. actinidiae, the Causal Agent of Kiwifruit Canker Disease.</title>
        <authorList>
            <person name="Rikkerink E.H.A."/>
            <person name="Fineran P.C."/>
        </authorList>
    </citation>
    <scope>NUCLEOTIDE SEQUENCE</scope>
    <source>
        <strain evidence="11">DSM 13666</strain>
    </source>
</reference>
<dbReference type="InterPro" id="IPR057336">
    <property type="entry name" value="GerAC_N"/>
</dbReference>
<keyword evidence="4" id="KW-0732">Signal</keyword>
<keyword evidence="3" id="KW-0309">Germination</keyword>
<evidence type="ECO:0000259" key="10">
    <source>
        <dbReference type="Pfam" id="PF25198"/>
    </source>
</evidence>
<evidence type="ECO:0000256" key="2">
    <source>
        <dbReference type="ARBA" id="ARBA00007886"/>
    </source>
</evidence>
<accession>A0A0M0KL18</accession>
<dbReference type="PANTHER" id="PTHR35789:SF1">
    <property type="entry name" value="SPORE GERMINATION PROTEIN B3"/>
    <property type="match status" value="1"/>
</dbReference>
<dbReference type="NCBIfam" id="TIGR02887">
    <property type="entry name" value="spore_ger_x_C"/>
    <property type="match status" value="1"/>
</dbReference>
<dbReference type="InterPro" id="IPR008844">
    <property type="entry name" value="Spore_GerAC-like"/>
</dbReference>
<dbReference type="Pfam" id="PF05504">
    <property type="entry name" value="Spore_GerAC"/>
    <property type="match status" value="1"/>
</dbReference>
<evidence type="ECO:0000256" key="4">
    <source>
        <dbReference type="ARBA" id="ARBA00022729"/>
    </source>
</evidence>
<comment type="caution">
    <text evidence="11">The sequence shown here is derived from an EMBL/GenBank/DDBJ whole genome shotgun (WGS) entry which is preliminary data.</text>
</comment>
<gene>
    <name evidence="11" type="ORF">AMD02_09725</name>
</gene>
<feature type="coiled-coil region" evidence="8">
    <location>
        <begin position="313"/>
        <end position="344"/>
    </location>
</feature>
<evidence type="ECO:0000256" key="7">
    <source>
        <dbReference type="ARBA" id="ARBA00023288"/>
    </source>
</evidence>
<organism evidence="11">
    <name type="scientific">Halalkalibacterium halodurans</name>
    <name type="common">Bacillus halodurans</name>
    <dbReference type="NCBI Taxonomy" id="86665"/>
    <lineage>
        <taxon>Bacteria</taxon>
        <taxon>Bacillati</taxon>
        <taxon>Bacillota</taxon>
        <taxon>Bacilli</taxon>
        <taxon>Bacillales</taxon>
        <taxon>Bacillaceae</taxon>
        <taxon>Halalkalibacterium (ex Joshi et al. 2022)</taxon>
    </lineage>
</organism>
<evidence type="ECO:0008006" key="12">
    <source>
        <dbReference type="Google" id="ProtNLM"/>
    </source>
</evidence>
<feature type="domain" description="Spore germination protein N-terminal" evidence="10">
    <location>
        <begin position="23"/>
        <end position="216"/>
    </location>
</feature>
<evidence type="ECO:0000256" key="8">
    <source>
        <dbReference type="SAM" id="Coils"/>
    </source>
</evidence>
<dbReference type="InterPro" id="IPR038501">
    <property type="entry name" value="Spore_GerAC_C_sf"/>
</dbReference>
<dbReference type="AlphaFoldDB" id="A0A0M0KL18"/>
<evidence type="ECO:0000256" key="1">
    <source>
        <dbReference type="ARBA" id="ARBA00004635"/>
    </source>
</evidence>
<evidence type="ECO:0000259" key="9">
    <source>
        <dbReference type="Pfam" id="PF05504"/>
    </source>
</evidence>
<evidence type="ECO:0000256" key="6">
    <source>
        <dbReference type="ARBA" id="ARBA00023139"/>
    </source>
</evidence>
<dbReference type="EMBL" id="LILD01000001">
    <property type="protein sequence ID" value="KOO39098.1"/>
    <property type="molecule type" value="Genomic_DNA"/>
</dbReference>
<dbReference type="GO" id="GO:0009847">
    <property type="term" value="P:spore germination"/>
    <property type="evidence" value="ECO:0007669"/>
    <property type="project" value="InterPro"/>
</dbReference>